<accession>A0A6J6E556</accession>
<organism evidence="1">
    <name type="scientific">freshwater metagenome</name>
    <dbReference type="NCBI Taxonomy" id="449393"/>
    <lineage>
        <taxon>unclassified sequences</taxon>
        <taxon>metagenomes</taxon>
        <taxon>ecological metagenomes</taxon>
    </lineage>
</organism>
<dbReference type="EMBL" id="CAEZTG010000094">
    <property type="protein sequence ID" value="CAB4569403.1"/>
    <property type="molecule type" value="Genomic_DNA"/>
</dbReference>
<proteinExistence type="predicted"/>
<evidence type="ECO:0000313" key="1">
    <source>
        <dbReference type="EMBL" id="CAB4569403.1"/>
    </source>
</evidence>
<protein>
    <submittedName>
        <fullName evidence="1">Unannotated protein</fullName>
    </submittedName>
</protein>
<sequence length="70" mass="8050">MSHDRHFVFLAQRPNGVIATIVIRNLVAPARRNHYRTETVLLRPLNFGKSIFNWSGDRNQSDATATLWVC</sequence>
<name>A0A6J6E556_9ZZZZ</name>
<gene>
    <name evidence="1" type="ORF">UFOPK1603_01065</name>
</gene>
<reference evidence="1" key="1">
    <citation type="submission" date="2020-05" db="EMBL/GenBank/DDBJ databases">
        <authorList>
            <person name="Chiriac C."/>
            <person name="Salcher M."/>
            <person name="Ghai R."/>
            <person name="Kavagutti S V."/>
        </authorList>
    </citation>
    <scope>NUCLEOTIDE SEQUENCE</scope>
</reference>
<dbReference type="AlphaFoldDB" id="A0A6J6E556"/>